<dbReference type="EMBL" id="CVRI01000054">
    <property type="protein sequence ID" value="CRL00429.1"/>
    <property type="molecule type" value="Genomic_DNA"/>
</dbReference>
<gene>
    <name evidence="1" type="ORF">CLUMA_CG013695</name>
</gene>
<dbReference type="AlphaFoldDB" id="A0A1J1IJL0"/>
<keyword evidence="2" id="KW-1185">Reference proteome</keyword>
<dbReference type="Proteomes" id="UP000183832">
    <property type="component" value="Unassembled WGS sequence"/>
</dbReference>
<reference evidence="1 2" key="1">
    <citation type="submission" date="2015-04" db="EMBL/GenBank/DDBJ databases">
        <authorList>
            <person name="Syromyatnikov M.Y."/>
            <person name="Popov V.N."/>
        </authorList>
    </citation>
    <scope>NUCLEOTIDE SEQUENCE [LARGE SCALE GENOMIC DNA]</scope>
</reference>
<sequence>MHRTTSPVVTFNNNNRRSSKKKPALVNVSFPFWNMSDNAPETLSLFSCYRLETQAGSKQLKGSCGWILMADHFV</sequence>
<name>A0A1J1IJL0_9DIPT</name>
<organism evidence="1 2">
    <name type="scientific">Clunio marinus</name>
    <dbReference type="NCBI Taxonomy" id="568069"/>
    <lineage>
        <taxon>Eukaryota</taxon>
        <taxon>Metazoa</taxon>
        <taxon>Ecdysozoa</taxon>
        <taxon>Arthropoda</taxon>
        <taxon>Hexapoda</taxon>
        <taxon>Insecta</taxon>
        <taxon>Pterygota</taxon>
        <taxon>Neoptera</taxon>
        <taxon>Endopterygota</taxon>
        <taxon>Diptera</taxon>
        <taxon>Nematocera</taxon>
        <taxon>Chironomoidea</taxon>
        <taxon>Chironomidae</taxon>
        <taxon>Clunio</taxon>
    </lineage>
</organism>
<evidence type="ECO:0000313" key="2">
    <source>
        <dbReference type="Proteomes" id="UP000183832"/>
    </source>
</evidence>
<evidence type="ECO:0000313" key="1">
    <source>
        <dbReference type="EMBL" id="CRL00429.1"/>
    </source>
</evidence>
<accession>A0A1J1IJL0</accession>
<protein>
    <submittedName>
        <fullName evidence="1">CLUMA_CG013695, isoform A</fullName>
    </submittedName>
</protein>
<proteinExistence type="predicted"/>